<comment type="caution">
    <text evidence="3">The sequence shown here is derived from an EMBL/GenBank/DDBJ whole genome shotgun (WGS) entry which is preliminary data.</text>
</comment>
<dbReference type="InterPro" id="IPR002878">
    <property type="entry name" value="ChsH2_C"/>
</dbReference>
<protein>
    <submittedName>
        <fullName evidence="3">OB-fold domain-containing protein</fullName>
    </submittedName>
</protein>
<dbReference type="Pfam" id="PF12172">
    <property type="entry name" value="zf-ChsH2"/>
    <property type="match status" value="1"/>
</dbReference>
<feature type="domain" description="ChsH2 rubredoxin-like zinc ribbon" evidence="2">
    <location>
        <begin position="13"/>
        <end position="47"/>
    </location>
</feature>
<dbReference type="SUPFAM" id="SSF50249">
    <property type="entry name" value="Nucleic acid-binding proteins"/>
    <property type="match status" value="1"/>
</dbReference>
<accession>A0ABT0JWH1</accession>
<name>A0ABT0JWH1_9ACTN</name>
<dbReference type="InterPro" id="IPR052513">
    <property type="entry name" value="Thioester_dehydratase-like"/>
</dbReference>
<dbReference type="RefSeq" id="WP_248814642.1">
    <property type="nucleotide sequence ID" value="NZ_JALKFT010000004.1"/>
</dbReference>
<feature type="domain" description="ChsH2 C-terminal OB-fold" evidence="1">
    <location>
        <begin position="50"/>
        <end position="119"/>
    </location>
</feature>
<dbReference type="PANTHER" id="PTHR34075:SF5">
    <property type="entry name" value="BLR3430 PROTEIN"/>
    <property type="match status" value="1"/>
</dbReference>
<evidence type="ECO:0000259" key="2">
    <source>
        <dbReference type="Pfam" id="PF12172"/>
    </source>
</evidence>
<dbReference type="InterPro" id="IPR022002">
    <property type="entry name" value="ChsH2_Znr"/>
</dbReference>
<reference evidence="3 4" key="1">
    <citation type="submission" date="2022-04" db="EMBL/GenBank/DDBJ databases">
        <title>Genome diversity in the genus Frankia.</title>
        <authorList>
            <person name="Carlos-Shanley C."/>
            <person name="Hahn D."/>
        </authorList>
    </citation>
    <scope>NUCLEOTIDE SEQUENCE [LARGE SCALE GENOMIC DNA]</scope>
    <source>
        <strain evidence="3 4">Ag45/Mut15</strain>
    </source>
</reference>
<proteinExistence type="predicted"/>
<dbReference type="Pfam" id="PF01796">
    <property type="entry name" value="OB_ChsH2_C"/>
    <property type="match status" value="1"/>
</dbReference>
<dbReference type="InterPro" id="IPR012340">
    <property type="entry name" value="NA-bd_OB-fold"/>
</dbReference>
<dbReference type="PANTHER" id="PTHR34075">
    <property type="entry name" value="BLR3430 PROTEIN"/>
    <property type="match status" value="1"/>
</dbReference>
<dbReference type="EMBL" id="JALKFT010000004">
    <property type="protein sequence ID" value="MCK9875358.1"/>
    <property type="molecule type" value="Genomic_DNA"/>
</dbReference>
<evidence type="ECO:0000259" key="1">
    <source>
        <dbReference type="Pfam" id="PF01796"/>
    </source>
</evidence>
<keyword evidence="4" id="KW-1185">Reference proteome</keyword>
<dbReference type="Gene3D" id="6.10.30.10">
    <property type="match status" value="1"/>
</dbReference>
<gene>
    <name evidence="3" type="ORF">MXD59_06115</name>
</gene>
<evidence type="ECO:0000313" key="4">
    <source>
        <dbReference type="Proteomes" id="UP001201873"/>
    </source>
</evidence>
<evidence type="ECO:0000313" key="3">
    <source>
        <dbReference type="EMBL" id="MCK9875358.1"/>
    </source>
</evidence>
<sequence length="141" mass="15563">MTKVAFAPDVFTWPADEPQLIGSRCPVCQAVTFPRKPSCPRCGNPDMAERLLPRRGTLVAWTIQGFLPKAPYAGGETEETFRPYGVGLVQLGDEVRVETRLTEADPEKLRFGMELELVVVPFRTDADGTEVVIHAFAPTES</sequence>
<organism evidence="3 4">
    <name type="scientific">Frankia umida</name>
    <dbReference type="NCBI Taxonomy" id="573489"/>
    <lineage>
        <taxon>Bacteria</taxon>
        <taxon>Bacillati</taxon>
        <taxon>Actinomycetota</taxon>
        <taxon>Actinomycetes</taxon>
        <taxon>Frankiales</taxon>
        <taxon>Frankiaceae</taxon>
        <taxon>Frankia</taxon>
    </lineage>
</organism>
<dbReference type="Proteomes" id="UP001201873">
    <property type="component" value="Unassembled WGS sequence"/>
</dbReference>